<evidence type="ECO:0000313" key="6">
    <source>
        <dbReference type="EMBL" id="MFC5924203.1"/>
    </source>
</evidence>
<accession>A0ABW1H4T7</accession>
<dbReference type="PROSITE" id="PS50977">
    <property type="entry name" value="HTH_TETR_2"/>
    <property type="match status" value="1"/>
</dbReference>
<dbReference type="PANTHER" id="PTHR30055:SF238">
    <property type="entry name" value="MYCOFACTOCIN BIOSYNTHESIS TRANSCRIPTIONAL REGULATOR MFTR-RELATED"/>
    <property type="match status" value="1"/>
</dbReference>
<name>A0ABW1H4T7_9ACTN</name>
<dbReference type="Gene3D" id="1.10.10.60">
    <property type="entry name" value="Homeodomain-like"/>
    <property type="match status" value="1"/>
</dbReference>
<dbReference type="Pfam" id="PF00440">
    <property type="entry name" value="TetR_N"/>
    <property type="match status" value="1"/>
</dbReference>
<dbReference type="InterPro" id="IPR041347">
    <property type="entry name" value="MftR_C"/>
</dbReference>
<organism evidence="6 7">
    <name type="scientific">Micromonospora vulcania</name>
    <dbReference type="NCBI Taxonomy" id="1441873"/>
    <lineage>
        <taxon>Bacteria</taxon>
        <taxon>Bacillati</taxon>
        <taxon>Actinomycetota</taxon>
        <taxon>Actinomycetes</taxon>
        <taxon>Micromonosporales</taxon>
        <taxon>Micromonosporaceae</taxon>
        <taxon>Micromonospora</taxon>
    </lineage>
</organism>
<dbReference type="InterPro" id="IPR050109">
    <property type="entry name" value="HTH-type_TetR-like_transc_reg"/>
</dbReference>
<evidence type="ECO:0000313" key="7">
    <source>
        <dbReference type="Proteomes" id="UP001596226"/>
    </source>
</evidence>
<dbReference type="SUPFAM" id="SSF46689">
    <property type="entry name" value="Homeodomain-like"/>
    <property type="match status" value="1"/>
</dbReference>
<dbReference type="InterPro" id="IPR023772">
    <property type="entry name" value="DNA-bd_HTH_TetR-type_CS"/>
</dbReference>
<evidence type="ECO:0000256" key="3">
    <source>
        <dbReference type="ARBA" id="ARBA00023163"/>
    </source>
</evidence>
<feature type="domain" description="HTH tetR-type" evidence="5">
    <location>
        <begin position="13"/>
        <end position="73"/>
    </location>
</feature>
<reference evidence="7" key="1">
    <citation type="journal article" date="2019" name="Int. J. Syst. Evol. Microbiol.">
        <title>The Global Catalogue of Microorganisms (GCM) 10K type strain sequencing project: providing services to taxonomists for standard genome sequencing and annotation.</title>
        <authorList>
            <consortium name="The Broad Institute Genomics Platform"/>
            <consortium name="The Broad Institute Genome Sequencing Center for Infectious Disease"/>
            <person name="Wu L."/>
            <person name="Ma J."/>
        </authorList>
    </citation>
    <scope>NUCLEOTIDE SEQUENCE [LARGE SCALE GENOMIC DNA]</scope>
    <source>
        <strain evidence="7">CGMCC 4.7144</strain>
    </source>
</reference>
<keyword evidence="2 4" id="KW-0238">DNA-binding</keyword>
<protein>
    <submittedName>
        <fullName evidence="6">TetR/AcrR family transcriptional regulator</fullName>
    </submittedName>
</protein>
<dbReference type="InterPro" id="IPR009057">
    <property type="entry name" value="Homeodomain-like_sf"/>
</dbReference>
<dbReference type="InterPro" id="IPR001647">
    <property type="entry name" value="HTH_TetR"/>
</dbReference>
<dbReference type="Pfam" id="PF17754">
    <property type="entry name" value="TetR_C_14"/>
    <property type="match status" value="1"/>
</dbReference>
<evidence type="ECO:0000256" key="4">
    <source>
        <dbReference type="PROSITE-ProRule" id="PRU00335"/>
    </source>
</evidence>
<dbReference type="PROSITE" id="PS01081">
    <property type="entry name" value="HTH_TETR_1"/>
    <property type="match status" value="1"/>
</dbReference>
<proteinExistence type="predicted"/>
<dbReference type="EMBL" id="JBHSQS010000006">
    <property type="protein sequence ID" value="MFC5924203.1"/>
    <property type="molecule type" value="Genomic_DNA"/>
</dbReference>
<dbReference type="PANTHER" id="PTHR30055">
    <property type="entry name" value="HTH-TYPE TRANSCRIPTIONAL REGULATOR RUTR"/>
    <property type="match status" value="1"/>
</dbReference>
<comment type="caution">
    <text evidence="6">The sequence shown here is derived from an EMBL/GenBank/DDBJ whole genome shotgun (WGS) entry which is preliminary data.</text>
</comment>
<keyword evidence="7" id="KW-1185">Reference proteome</keyword>
<dbReference type="Proteomes" id="UP001596226">
    <property type="component" value="Unassembled WGS sequence"/>
</dbReference>
<dbReference type="Gene3D" id="1.10.357.10">
    <property type="entry name" value="Tetracycline Repressor, domain 2"/>
    <property type="match status" value="1"/>
</dbReference>
<evidence type="ECO:0000259" key="5">
    <source>
        <dbReference type="PROSITE" id="PS50977"/>
    </source>
</evidence>
<feature type="DNA-binding region" description="H-T-H motif" evidence="4">
    <location>
        <begin position="36"/>
        <end position="55"/>
    </location>
</feature>
<gene>
    <name evidence="6" type="ORF">ACFQGL_12695</name>
</gene>
<sequence>MDETVGLRERKKAATRLALHEAALRLAVEQGLDGITVEAIADAANVSRRTFSNYFSSKEEALFHGDTMRLRRLLQLIREQPAGEPPWAVLSRAAERLTEEAFGDRDPSWLTRRRKLRGHPSLAAHQVAAYTAIERELAGELAHRITGGDVALRSRVLAATFLAVLRVAVQHWIEHPGDPLLDTVRTTLAEAAAAVPAHG</sequence>
<evidence type="ECO:0000256" key="2">
    <source>
        <dbReference type="ARBA" id="ARBA00023125"/>
    </source>
</evidence>
<dbReference type="RefSeq" id="WP_377510410.1">
    <property type="nucleotide sequence ID" value="NZ_JBHSQS010000006.1"/>
</dbReference>
<keyword evidence="3" id="KW-0804">Transcription</keyword>
<keyword evidence="1" id="KW-0805">Transcription regulation</keyword>
<evidence type="ECO:0000256" key="1">
    <source>
        <dbReference type="ARBA" id="ARBA00023015"/>
    </source>
</evidence>